<feature type="compositionally biased region" description="Basic and acidic residues" evidence="1">
    <location>
        <begin position="109"/>
        <end position="118"/>
    </location>
</feature>
<dbReference type="STRING" id="930992.A0A0D0A197"/>
<dbReference type="HOGENOM" id="CLU_063946_0_0_1"/>
<reference evidence="3" key="2">
    <citation type="submission" date="2015-01" db="EMBL/GenBank/DDBJ databases">
        <title>Evolutionary Origins and Diversification of the Mycorrhizal Mutualists.</title>
        <authorList>
            <consortium name="DOE Joint Genome Institute"/>
            <consortium name="Mycorrhizal Genomics Consortium"/>
            <person name="Kohler A."/>
            <person name="Kuo A."/>
            <person name="Nagy L.G."/>
            <person name="Floudas D."/>
            <person name="Copeland A."/>
            <person name="Barry K.W."/>
            <person name="Cichocki N."/>
            <person name="Veneault-Fourrey C."/>
            <person name="LaButti K."/>
            <person name="Lindquist E.A."/>
            <person name="Lipzen A."/>
            <person name="Lundell T."/>
            <person name="Morin E."/>
            <person name="Murat C."/>
            <person name="Riley R."/>
            <person name="Ohm R."/>
            <person name="Sun H."/>
            <person name="Tunlid A."/>
            <person name="Henrissat B."/>
            <person name="Grigoriev I.V."/>
            <person name="Hibbett D.S."/>
            <person name="Martin F."/>
        </authorList>
    </citation>
    <scope>NUCLEOTIDE SEQUENCE [LARGE SCALE GENOMIC DNA]</scope>
    <source>
        <strain evidence="3">UH-Slu-Lm8-n1</strain>
    </source>
</reference>
<dbReference type="InParanoid" id="A0A0D0A197"/>
<proteinExistence type="predicted"/>
<feature type="region of interest" description="Disordered" evidence="1">
    <location>
        <begin position="25"/>
        <end position="44"/>
    </location>
</feature>
<organism evidence="2 3">
    <name type="scientific">Suillus luteus UH-Slu-Lm8-n1</name>
    <dbReference type="NCBI Taxonomy" id="930992"/>
    <lineage>
        <taxon>Eukaryota</taxon>
        <taxon>Fungi</taxon>
        <taxon>Dikarya</taxon>
        <taxon>Basidiomycota</taxon>
        <taxon>Agaricomycotina</taxon>
        <taxon>Agaricomycetes</taxon>
        <taxon>Agaricomycetidae</taxon>
        <taxon>Boletales</taxon>
        <taxon>Suillineae</taxon>
        <taxon>Suillaceae</taxon>
        <taxon>Suillus</taxon>
    </lineage>
</organism>
<protein>
    <submittedName>
        <fullName evidence="2">Uncharacterized protein</fullName>
    </submittedName>
</protein>
<keyword evidence="3" id="KW-1185">Reference proteome</keyword>
<name>A0A0D0A197_9AGAM</name>
<evidence type="ECO:0000313" key="2">
    <source>
        <dbReference type="EMBL" id="KIK31924.1"/>
    </source>
</evidence>
<evidence type="ECO:0000256" key="1">
    <source>
        <dbReference type="SAM" id="MobiDB-lite"/>
    </source>
</evidence>
<accession>A0A0D0A197</accession>
<dbReference type="EMBL" id="KN836532">
    <property type="protein sequence ID" value="KIK31924.1"/>
    <property type="molecule type" value="Genomic_DNA"/>
</dbReference>
<sequence length="236" mass="26119">MEEVKERIQQAEEDEKERLCKEVVAGGSSVPRAPPKAGDLSQFGKITKGPPMVMVMGPSGVFMAVKKDSKWETHSRMNSISNMFHMPSQNCELAVEASTKSSHSSSRKPRFDHGHDGVPEPAARRRKLRLLPHSVLAAEENFMTPSEEEPESAPTAMSEADIKKKIDEDVKEFFAVCNLQEVEVYFTNLPDEHCFRLVDKLVASALGSKEADARLVGDFLAQATSNGQCTLEVIEE</sequence>
<dbReference type="Proteomes" id="UP000054485">
    <property type="component" value="Unassembled WGS sequence"/>
</dbReference>
<reference evidence="2 3" key="1">
    <citation type="submission" date="2014-04" db="EMBL/GenBank/DDBJ databases">
        <authorList>
            <consortium name="DOE Joint Genome Institute"/>
            <person name="Kuo A."/>
            <person name="Ruytinx J."/>
            <person name="Rineau F."/>
            <person name="Colpaert J."/>
            <person name="Kohler A."/>
            <person name="Nagy L.G."/>
            <person name="Floudas D."/>
            <person name="Copeland A."/>
            <person name="Barry K.W."/>
            <person name="Cichocki N."/>
            <person name="Veneault-Fourrey C."/>
            <person name="LaButti K."/>
            <person name="Lindquist E.A."/>
            <person name="Lipzen A."/>
            <person name="Lundell T."/>
            <person name="Morin E."/>
            <person name="Murat C."/>
            <person name="Sun H."/>
            <person name="Tunlid A."/>
            <person name="Henrissat B."/>
            <person name="Grigoriev I.V."/>
            <person name="Hibbett D.S."/>
            <person name="Martin F."/>
            <person name="Nordberg H.P."/>
            <person name="Cantor M.N."/>
            <person name="Hua S.X."/>
        </authorList>
    </citation>
    <scope>NUCLEOTIDE SEQUENCE [LARGE SCALE GENOMIC DNA]</scope>
    <source>
        <strain evidence="2 3">UH-Slu-Lm8-n1</strain>
    </source>
</reference>
<gene>
    <name evidence="2" type="ORF">CY34DRAFT_762193</name>
</gene>
<dbReference type="Gene3D" id="1.25.40.180">
    <property type="match status" value="1"/>
</dbReference>
<feature type="non-terminal residue" evidence="2">
    <location>
        <position position="236"/>
    </location>
</feature>
<evidence type="ECO:0000313" key="3">
    <source>
        <dbReference type="Proteomes" id="UP000054485"/>
    </source>
</evidence>
<dbReference type="InterPro" id="IPR016024">
    <property type="entry name" value="ARM-type_fold"/>
</dbReference>
<feature type="region of interest" description="Disordered" evidence="1">
    <location>
        <begin position="95"/>
        <end position="122"/>
    </location>
</feature>
<dbReference type="AlphaFoldDB" id="A0A0D0A197"/>
<dbReference type="SUPFAM" id="SSF48371">
    <property type="entry name" value="ARM repeat"/>
    <property type="match status" value="1"/>
</dbReference>
<dbReference type="OrthoDB" id="514777at2759"/>